<gene>
    <name evidence="1" type="ORF">SDC9_61174</name>
</gene>
<comment type="caution">
    <text evidence="1">The sequence shown here is derived from an EMBL/GenBank/DDBJ whole genome shotgun (WGS) entry which is preliminary data.</text>
</comment>
<evidence type="ECO:0000313" key="1">
    <source>
        <dbReference type="EMBL" id="MPM14810.1"/>
    </source>
</evidence>
<protein>
    <submittedName>
        <fullName evidence="1">Uncharacterized protein</fullName>
    </submittedName>
</protein>
<name>A0A644XEZ9_9ZZZZ</name>
<accession>A0A644XEZ9</accession>
<dbReference type="AlphaFoldDB" id="A0A644XEZ9"/>
<dbReference type="EMBL" id="VSSQ01002341">
    <property type="protein sequence ID" value="MPM14810.1"/>
    <property type="molecule type" value="Genomic_DNA"/>
</dbReference>
<sequence>MNSMIEQINQVRTSALLRMIFKTSNIKEFMEKNAEEMRLPSFSEYISGLCADCGKVPERVINRANIERSFGHQIFKGTKKPSRDTVLQLAFGFEADVDAAQELLKYAGMSALYPRLKRDAAIVYCLHNHFSIVETQYVLHDMKLPLIGGGKQSERCENCR</sequence>
<proteinExistence type="predicted"/>
<reference evidence="1" key="1">
    <citation type="submission" date="2019-08" db="EMBL/GenBank/DDBJ databases">
        <authorList>
            <person name="Kucharzyk K."/>
            <person name="Murdoch R.W."/>
            <person name="Higgins S."/>
            <person name="Loffler F."/>
        </authorList>
    </citation>
    <scope>NUCLEOTIDE SEQUENCE</scope>
</reference>
<organism evidence="1">
    <name type="scientific">bioreactor metagenome</name>
    <dbReference type="NCBI Taxonomy" id="1076179"/>
    <lineage>
        <taxon>unclassified sequences</taxon>
        <taxon>metagenomes</taxon>
        <taxon>ecological metagenomes</taxon>
    </lineage>
</organism>